<dbReference type="RefSeq" id="WP_011439892.1">
    <property type="nucleotide sequence ID" value="NC_007778.1"/>
</dbReference>
<dbReference type="NCBIfam" id="NF005479">
    <property type="entry name" value="PRK07080.1"/>
    <property type="match status" value="1"/>
</dbReference>
<dbReference type="AlphaFoldDB" id="Q2J1F7"/>
<dbReference type="InterPro" id="IPR045864">
    <property type="entry name" value="aa-tRNA-synth_II/BPL/LPL"/>
</dbReference>
<dbReference type="Gene3D" id="3.30.930.10">
    <property type="entry name" value="Bira Bifunctional Protein, Domain 2"/>
    <property type="match status" value="1"/>
</dbReference>
<evidence type="ECO:0000313" key="1">
    <source>
        <dbReference type="EMBL" id="ABD05703.1"/>
    </source>
</evidence>
<keyword evidence="2" id="KW-1185">Reference proteome</keyword>
<name>Q2J1F7_RHOP2</name>
<keyword evidence="1" id="KW-0030">Aminoacyl-tRNA synthetase</keyword>
<dbReference type="Proteomes" id="UP000008809">
    <property type="component" value="Chromosome"/>
</dbReference>
<keyword evidence="1" id="KW-0436">Ligase</keyword>
<accession>Q2J1F7</accession>
<dbReference type="GO" id="GO:0004812">
    <property type="term" value="F:aminoacyl-tRNA ligase activity"/>
    <property type="evidence" value="ECO:0007669"/>
    <property type="project" value="UniProtKB-KW"/>
</dbReference>
<reference evidence="1 2" key="1">
    <citation type="submission" date="2006-01" db="EMBL/GenBank/DDBJ databases">
        <title>Complete sequence of Rhodopseudomonas palustris HaA2.</title>
        <authorList>
            <consortium name="US DOE Joint Genome Institute"/>
            <person name="Copeland A."/>
            <person name="Lucas S."/>
            <person name="Lapidus A."/>
            <person name="Barry K."/>
            <person name="Detter J.C."/>
            <person name="Glavina T."/>
            <person name="Hammon N."/>
            <person name="Israni S."/>
            <person name="Pitluck S."/>
            <person name="Chain P."/>
            <person name="Malfatti S."/>
            <person name="Shin M."/>
            <person name="Vergez L."/>
            <person name="Schmutz J."/>
            <person name="Larimer F."/>
            <person name="Land M."/>
            <person name="Hauser L."/>
            <person name="Pelletier D.A."/>
            <person name="Kyrpides N."/>
            <person name="Anderson I."/>
            <person name="Oda Y."/>
            <person name="Harwood C.S."/>
            <person name="Richardson P."/>
        </authorList>
    </citation>
    <scope>NUCLEOTIDE SEQUENCE [LARGE SCALE GENOMIC DNA]</scope>
    <source>
        <strain evidence="1 2">HaA2</strain>
    </source>
</reference>
<gene>
    <name evidence="1" type="ordered locus">RPB_0993</name>
</gene>
<dbReference type="OrthoDB" id="583154at2"/>
<dbReference type="HOGENOM" id="CLU_054340_0_0_5"/>
<dbReference type="CDD" id="cd00670">
    <property type="entry name" value="Gly_His_Pro_Ser_Thr_tRS_core"/>
    <property type="match status" value="1"/>
</dbReference>
<dbReference type="STRING" id="316058.RPB_0993"/>
<protein>
    <submittedName>
        <fullName evidence="1">tRNA synthetase, class II (G, H, P and S)</fullName>
    </submittedName>
</protein>
<dbReference type="EMBL" id="CP000250">
    <property type="protein sequence ID" value="ABD05703.1"/>
    <property type="molecule type" value="Genomic_DNA"/>
</dbReference>
<dbReference type="KEGG" id="rpb:RPB_0993"/>
<organism evidence="1 2">
    <name type="scientific">Rhodopseudomonas palustris (strain HaA2)</name>
    <dbReference type="NCBI Taxonomy" id="316058"/>
    <lineage>
        <taxon>Bacteria</taxon>
        <taxon>Pseudomonadati</taxon>
        <taxon>Pseudomonadota</taxon>
        <taxon>Alphaproteobacteria</taxon>
        <taxon>Hyphomicrobiales</taxon>
        <taxon>Nitrobacteraceae</taxon>
        <taxon>Rhodopseudomonas</taxon>
    </lineage>
</organism>
<dbReference type="SUPFAM" id="SSF55681">
    <property type="entry name" value="Class II aaRS and biotin synthetases"/>
    <property type="match status" value="1"/>
</dbReference>
<evidence type="ECO:0000313" key="2">
    <source>
        <dbReference type="Proteomes" id="UP000008809"/>
    </source>
</evidence>
<dbReference type="eggNOG" id="COG0172">
    <property type="taxonomic scope" value="Bacteria"/>
</dbReference>
<proteinExistence type="predicted"/>
<sequence>MNVAIRKVPSEAHAQPVDALDHLAEQLFHRMGADGVYARTALYEGVVEKLAALISRHREAGTEVMRFPPVMSRAQLEKSGYLKSFPNLLGCVCGLHGTEQEINAAVSRFDAGGDWTSSLSPADLVLSPAACYPVYPLAASRGPLPAGGLRFDVAADCFRREPSKHLDRLQSFRMREYVCIGTSQDVADFRERWMGKAQAIARDLGLAFRVDTASDPFFGRVGQMKAISQQQQALKFELLVPLRSEEQPTACMSFNYHREHFGVTWGIEDVAGQPAHTGCVAFGMDRLAVALFHTHGIDTAAWPARVREMLALD</sequence>